<reference evidence="1" key="1">
    <citation type="journal article" date="2013" name="Environ. Microbiol.">
        <title>Microbiota from the distal guts of lean and obese adolescents exhibit partial functional redundancy besides clear differences in community structure.</title>
        <authorList>
            <person name="Ferrer M."/>
            <person name="Ruiz A."/>
            <person name="Lanza F."/>
            <person name="Haange S.B."/>
            <person name="Oberbach A."/>
            <person name="Till H."/>
            <person name="Bargiela R."/>
            <person name="Campoy C."/>
            <person name="Segura M.T."/>
            <person name="Richter M."/>
            <person name="von Bergen M."/>
            <person name="Seifert J."/>
            <person name="Suarez A."/>
        </authorList>
    </citation>
    <scope>NUCLEOTIDE SEQUENCE</scope>
</reference>
<accession>K1RDA7</accession>
<feature type="non-terminal residue" evidence="1">
    <location>
        <position position="22"/>
    </location>
</feature>
<dbReference type="EMBL" id="AJWY01013547">
    <property type="protein sequence ID" value="EKC46732.1"/>
    <property type="molecule type" value="Genomic_DNA"/>
</dbReference>
<organism evidence="1">
    <name type="scientific">human gut metagenome</name>
    <dbReference type="NCBI Taxonomy" id="408170"/>
    <lineage>
        <taxon>unclassified sequences</taxon>
        <taxon>metagenomes</taxon>
        <taxon>organismal metagenomes</taxon>
    </lineage>
</organism>
<protein>
    <submittedName>
        <fullName evidence="1">Uncharacterized protein</fullName>
    </submittedName>
</protein>
<proteinExistence type="predicted"/>
<sequence>MAQMSKTLATINIQSPVEVTPK</sequence>
<evidence type="ECO:0000313" key="1">
    <source>
        <dbReference type="EMBL" id="EKC46732.1"/>
    </source>
</evidence>
<gene>
    <name evidence="1" type="ORF">LEA_19710</name>
</gene>
<dbReference type="AlphaFoldDB" id="K1RDA7"/>
<name>K1RDA7_9ZZZZ</name>
<comment type="caution">
    <text evidence="1">The sequence shown here is derived from an EMBL/GenBank/DDBJ whole genome shotgun (WGS) entry which is preliminary data.</text>
</comment>